<dbReference type="Gene3D" id="3.40.50.360">
    <property type="match status" value="1"/>
</dbReference>
<dbReference type="PROSITE" id="PS51379">
    <property type="entry name" value="4FE4S_FER_2"/>
    <property type="match status" value="2"/>
</dbReference>
<comment type="caution">
    <text evidence="6">The sequence shown here is derived from an EMBL/GenBank/DDBJ whole genome shotgun (WGS) entry which is preliminary data.</text>
</comment>
<evidence type="ECO:0000259" key="5">
    <source>
        <dbReference type="PROSITE" id="PS51379"/>
    </source>
</evidence>
<feature type="domain" description="Flavodoxin-like" evidence="4">
    <location>
        <begin position="5"/>
        <end position="147"/>
    </location>
</feature>
<evidence type="ECO:0000256" key="2">
    <source>
        <dbReference type="ARBA" id="ARBA00023004"/>
    </source>
</evidence>
<dbReference type="PROSITE" id="PS50902">
    <property type="entry name" value="FLAVODOXIN_LIKE"/>
    <property type="match status" value="1"/>
</dbReference>
<proteinExistence type="predicted"/>
<dbReference type="Gene3D" id="3.30.70.20">
    <property type="match status" value="1"/>
</dbReference>
<evidence type="ECO:0000256" key="1">
    <source>
        <dbReference type="ARBA" id="ARBA00022723"/>
    </source>
</evidence>
<dbReference type="GO" id="GO:0016651">
    <property type="term" value="F:oxidoreductase activity, acting on NAD(P)H"/>
    <property type="evidence" value="ECO:0007669"/>
    <property type="project" value="UniProtKB-ARBA"/>
</dbReference>
<dbReference type="EMBL" id="DWZA01000033">
    <property type="protein sequence ID" value="HJA70697.1"/>
    <property type="molecule type" value="Genomic_DNA"/>
</dbReference>
<gene>
    <name evidence="6" type="ORF">IAA07_03830</name>
</gene>
<dbReference type="PANTHER" id="PTHR43122:SF1">
    <property type="entry name" value="IRON-SULFUR-BINDING PROTEIN"/>
    <property type="match status" value="1"/>
</dbReference>
<protein>
    <submittedName>
        <fullName evidence="6">4Fe-4S binding protein</fullName>
    </submittedName>
</protein>
<keyword evidence="2" id="KW-0408">Iron</keyword>
<dbReference type="Proteomes" id="UP000823900">
    <property type="component" value="Unassembled WGS sequence"/>
</dbReference>
<evidence type="ECO:0000313" key="7">
    <source>
        <dbReference type="Proteomes" id="UP000823900"/>
    </source>
</evidence>
<accession>A0A9D2HH12</accession>
<evidence type="ECO:0000259" key="4">
    <source>
        <dbReference type="PROSITE" id="PS50902"/>
    </source>
</evidence>
<dbReference type="SUPFAM" id="SSF54862">
    <property type="entry name" value="4Fe-4S ferredoxins"/>
    <property type="match status" value="1"/>
</dbReference>
<dbReference type="GO" id="GO:0051536">
    <property type="term" value="F:iron-sulfur cluster binding"/>
    <property type="evidence" value="ECO:0007669"/>
    <property type="project" value="UniProtKB-KW"/>
</dbReference>
<sequence>MKKNVTIAFFSPTGNTKKSLEAMAEAAGILKETIDLTVCPDPKPHRFGPDDLVIFGAPVYGGRIPAVARERFLAFTGDHTPCIAVVTYGNRDFDDALLELADLAKGQGFTVNGAAALVGRHTYGEIQTSRPDENDLAQDRDFAAKAASRTGDLPEVQIPGNRPYKDGGHGGKFRPLTSEACVKCGLCVKNCPVQAIDKDCRTISDACLSCFRCIRNCPAHAKNMDTEDYRAFASAFTERLKNRRENQYFCNGSAVRQDI</sequence>
<dbReference type="GO" id="GO:0046872">
    <property type="term" value="F:metal ion binding"/>
    <property type="evidence" value="ECO:0007669"/>
    <property type="project" value="UniProtKB-KW"/>
</dbReference>
<dbReference type="InterPro" id="IPR017900">
    <property type="entry name" value="4Fe4S_Fe_S_CS"/>
</dbReference>
<name>A0A9D2HH12_9FIRM</name>
<dbReference type="GO" id="GO:0010181">
    <property type="term" value="F:FMN binding"/>
    <property type="evidence" value="ECO:0007669"/>
    <property type="project" value="InterPro"/>
</dbReference>
<dbReference type="AlphaFoldDB" id="A0A9D2HH12"/>
<evidence type="ECO:0000313" key="6">
    <source>
        <dbReference type="EMBL" id="HJA70697.1"/>
    </source>
</evidence>
<organism evidence="6 7">
    <name type="scientific">Candidatus Lachnoclostridium stercoravium</name>
    <dbReference type="NCBI Taxonomy" id="2838633"/>
    <lineage>
        <taxon>Bacteria</taxon>
        <taxon>Bacillati</taxon>
        <taxon>Bacillota</taxon>
        <taxon>Clostridia</taxon>
        <taxon>Lachnospirales</taxon>
        <taxon>Lachnospiraceae</taxon>
    </lineage>
</organism>
<reference evidence="6" key="2">
    <citation type="submission" date="2021-04" db="EMBL/GenBank/DDBJ databases">
        <authorList>
            <person name="Gilroy R."/>
        </authorList>
    </citation>
    <scope>NUCLEOTIDE SEQUENCE</scope>
    <source>
        <strain evidence="6">CHK178-16964</strain>
    </source>
</reference>
<feature type="domain" description="4Fe-4S ferredoxin-type" evidence="5">
    <location>
        <begin position="171"/>
        <end position="201"/>
    </location>
</feature>
<dbReference type="PANTHER" id="PTHR43122">
    <property type="entry name" value="FERREDOXIN SUBUNIT OF PYRUVATE:FLAVODOXIN OXIDOREDUCTASE-RELATED"/>
    <property type="match status" value="1"/>
</dbReference>
<feature type="domain" description="4Fe-4S ferredoxin-type" evidence="5">
    <location>
        <begin position="204"/>
        <end position="227"/>
    </location>
</feature>
<dbReference type="InterPro" id="IPR008254">
    <property type="entry name" value="Flavodoxin/NO_synth"/>
</dbReference>
<dbReference type="InterPro" id="IPR017896">
    <property type="entry name" value="4Fe4S_Fe-S-bd"/>
</dbReference>
<dbReference type="SUPFAM" id="SSF52218">
    <property type="entry name" value="Flavoproteins"/>
    <property type="match status" value="1"/>
</dbReference>
<keyword evidence="3" id="KW-0411">Iron-sulfur</keyword>
<evidence type="ECO:0000256" key="3">
    <source>
        <dbReference type="ARBA" id="ARBA00023014"/>
    </source>
</evidence>
<keyword evidence="1" id="KW-0479">Metal-binding</keyword>
<dbReference type="Pfam" id="PF00037">
    <property type="entry name" value="Fer4"/>
    <property type="match status" value="1"/>
</dbReference>
<dbReference type="PROSITE" id="PS00198">
    <property type="entry name" value="4FE4S_FER_1"/>
    <property type="match status" value="2"/>
</dbReference>
<dbReference type="InterPro" id="IPR029039">
    <property type="entry name" value="Flavoprotein-like_sf"/>
</dbReference>
<reference evidence="6" key="1">
    <citation type="journal article" date="2021" name="PeerJ">
        <title>Extensive microbial diversity within the chicken gut microbiome revealed by metagenomics and culture.</title>
        <authorList>
            <person name="Gilroy R."/>
            <person name="Ravi A."/>
            <person name="Getino M."/>
            <person name="Pursley I."/>
            <person name="Horton D.L."/>
            <person name="Alikhan N.F."/>
            <person name="Baker D."/>
            <person name="Gharbi K."/>
            <person name="Hall N."/>
            <person name="Watson M."/>
            <person name="Adriaenssens E.M."/>
            <person name="Foster-Nyarko E."/>
            <person name="Jarju S."/>
            <person name="Secka A."/>
            <person name="Antonio M."/>
            <person name="Oren A."/>
            <person name="Chaudhuri R.R."/>
            <person name="La Ragione R."/>
            <person name="Hildebrand F."/>
            <person name="Pallen M.J."/>
        </authorList>
    </citation>
    <scope>NUCLEOTIDE SEQUENCE</scope>
    <source>
        <strain evidence="6">CHK178-16964</strain>
    </source>
</reference>